<sequence>MAKVKKSPWLLHYDGSSCNGCDIETLACLTPVYDAERFGVVNTGDPLQADIFLITGGINTQNRSVVEQLYQQMPRPKVVVAVGTCACTGGIFKDCYNILGGADKVIPVDIYVPGCAARPQAIIDGIIQAVDLFQKRSDEHEQKKKGAANGGHH</sequence>
<dbReference type="Proteomes" id="UP000473648">
    <property type="component" value="Unassembled WGS sequence"/>
</dbReference>
<dbReference type="Pfam" id="PF01058">
    <property type="entry name" value="Oxidored_q6"/>
    <property type="match status" value="1"/>
</dbReference>
<keyword evidence="5" id="KW-0408">Iron</keyword>
<keyword evidence="6" id="KW-0411">Iron-sulfur</keyword>
<dbReference type="Gene3D" id="3.40.50.12280">
    <property type="match status" value="1"/>
</dbReference>
<dbReference type="InterPro" id="IPR052375">
    <property type="entry name" value="Complex_I_20kDa-like"/>
</dbReference>
<comment type="cofactor">
    <cofactor evidence="1">
        <name>[4Fe-4S] cluster</name>
        <dbReference type="ChEBI" id="CHEBI:49883"/>
    </cofactor>
</comment>
<evidence type="ECO:0000256" key="4">
    <source>
        <dbReference type="ARBA" id="ARBA00022723"/>
    </source>
</evidence>
<dbReference type="EC" id="1.6.5.11" evidence="8"/>
<evidence type="ECO:0000313" key="8">
    <source>
        <dbReference type="EMBL" id="MQM72251.1"/>
    </source>
</evidence>
<feature type="domain" description="NADH:ubiquinone oxidoreductase-like 20kDa subunit" evidence="7">
    <location>
        <begin position="18"/>
        <end position="128"/>
    </location>
</feature>
<dbReference type="SUPFAM" id="SSF56770">
    <property type="entry name" value="HydA/Nqo6-like"/>
    <property type="match status" value="1"/>
</dbReference>
<dbReference type="GO" id="GO:0051539">
    <property type="term" value="F:4 iron, 4 sulfur cluster binding"/>
    <property type="evidence" value="ECO:0007669"/>
    <property type="project" value="UniProtKB-KW"/>
</dbReference>
<name>A0A6L5GPP3_9FIRM</name>
<evidence type="ECO:0000256" key="3">
    <source>
        <dbReference type="ARBA" id="ARBA00022485"/>
    </source>
</evidence>
<evidence type="ECO:0000256" key="1">
    <source>
        <dbReference type="ARBA" id="ARBA00001966"/>
    </source>
</evidence>
<dbReference type="PANTHER" id="PTHR42989:SF1">
    <property type="entry name" value="FORMATE HYDROGENLYASE SUBUNIT 7-RELATED"/>
    <property type="match status" value="1"/>
</dbReference>
<keyword evidence="9" id="KW-1185">Reference proteome</keyword>
<keyword evidence="8" id="KW-0560">Oxidoreductase</keyword>
<comment type="caution">
    <text evidence="8">The sequence shown here is derived from an EMBL/GenBank/DDBJ whole genome shotgun (WGS) entry which is preliminary data.</text>
</comment>
<dbReference type="PANTHER" id="PTHR42989">
    <property type="entry name" value="HYDROGENASE-4 COMPONENT I"/>
    <property type="match status" value="1"/>
</dbReference>
<protein>
    <submittedName>
        <fullName evidence="8">NADH-quinone oxidoreductase subunit NuoB</fullName>
        <ecNumber evidence="8">1.6.5.11</ecNumber>
    </submittedName>
</protein>
<dbReference type="NCBIfam" id="NF005012">
    <property type="entry name" value="PRK06411.1"/>
    <property type="match status" value="1"/>
</dbReference>
<evidence type="ECO:0000259" key="7">
    <source>
        <dbReference type="Pfam" id="PF01058"/>
    </source>
</evidence>
<evidence type="ECO:0000313" key="9">
    <source>
        <dbReference type="Proteomes" id="UP000473648"/>
    </source>
</evidence>
<keyword evidence="3" id="KW-0004">4Fe-4S</keyword>
<reference evidence="8" key="1">
    <citation type="journal article" date="2020" name="Appl. Environ. Microbiol.">
        <title>Medium-Chain Fatty Acid Synthesis by 'Candidatus Weimeria bifida' gen. nov., sp. nov., and 'Candidatus Pseudoramibacter fermentans' sp. nov.</title>
        <authorList>
            <person name="Scarborough M.J."/>
            <person name="Myers K.S."/>
            <person name="Donohue T.J."/>
            <person name="Noguera D.R."/>
        </authorList>
    </citation>
    <scope>NUCLEOTIDE SEQUENCE</scope>
    <source>
        <strain evidence="8">EUB1.1</strain>
    </source>
</reference>
<evidence type="ECO:0000256" key="2">
    <source>
        <dbReference type="ARBA" id="ARBA00009173"/>
    </source>
</evidence>
<organism evidence="8 9">
    <name type="scientific">Candidatus Pseudoramibacter fermentans</name>
    <dbReference type="NCBI Taxonomy" id="2594427"/>
    <lineage>
        <taxon>Bacteria</taxon>
        <taxon>Bacillati</taxon>
        <taxon>Bacillota</taxon>
        <taxon>Clostridia</taxon>
        <taxon>Eubacteriales</taxon>
        <taxon>Eubacteriaceae</taxon>
        <taxon>Pseudoramibacter</taxon>
    </lineage>
</organism>
<dbReference type="GO" id="GO:0046872">
    <property type="term" value="F:metal ion binding"/>
    <property type="evidence" value="ECO:0007669"/>
    <property type="project" value="UniProtKB-KW"/>
</dbReference>
<proteinExistence type="inferred from homology"/>
<dbReference type="AlphaFoldDB" id="A0A6L5GPP3"/>
<keyword evidence="4" id="KW-0479">Metal-binding</keyword>
<evidence type="ECO:0000256" key="5">
    <source>
        <dbReference type="ARBA" id="ARBA00023004"/>
    </source>
</evidence>
<dbReference type="InterPro" id="IPR006137">
    <property type="entry name" value="NADH_UbQ_OxRdtase-like_20kDa"/>
</dbReference>
<evidence type="ECO:0000256" key="6">
    <source>
        <dbReference type="ARBA" id="ARBA00023014"/>
    </source>
</evidence>
<dbReference type="EMBL" id="VOGB01000004">
    <property type="protein sequence ID" value="MQM72251.1"/>
    <property type="molecule type" value="Genomic_DNA"/>
</dbReference>
<comment type="similarity">
    <text evidence="2">Belongs to the complex I 20 kDa subunit family.</text>
</comment>
<dbReference type="GO" id="GO:0016491">
    <property type="term" value="F:oxidoreductase activity"/>
    <property type="evidence" value="ECO:0007669"/>
    <property type="project" value="UniProtKB-KW"/>
</dbReference>
<gene>
    <name evidence="8" type="primary">nuoB</name>
    <name evidence="8" type="ORF">FRC53_02230</name>
</gene>
<accession>A0A6L5GPP3</accession>